<accession>A0A072PHW3</accession>
<dbReference type="GeneID" id="25279481"/>
<dbReference type="EMBL" id="AMGV01000003">
    <property type="protein sequence ID" value="KEF59704.1"/>
    <property type="molecule type" value="Genomic_DNA"/>
</dbReference>
<dbReference type="GO" id="GO:0008270">
    <property type="term" value="F:zinc ion binding"/>
    <property type="evidence" value="ECO:0007669"/>
    <property type="project" value="InterPro"/>
</dbReference>
<organism evidence="8 9">
    <name type="scientific">Exophiala aquamarina CBS 119918</name>
    <dbReference type="NCBI Taxonomy" id="1182545"/>
    <lineage>
        <taxon>Eukaryota</taxon>
        <taxon>Fungi</taxon>
        <taxon>Dikarya</taxon>
        <taxon>Ascomycota</taxon>
        <taxon>Pezizomycotina</taxon>
        <taxon>Eurotiomycetes</taxon>
        <taxon>Chaetothyriomycetidae</taxon>
        <taxon>Chaetothyriales</taxon>
        <taxon>Herpotrichiellaceae</taxon>
        <taxon>Exophiala</taxon>
    </lineage>
</organism>
<dbReference type="SMART" id="SM00906">
    <property type="entry name" value="Fungal_trans"/>
    <property type="match status" value="1"/>
</dbReference>
<feature type="compositionally biased region" description="Low complexity" evidence="6">
    <location>
        <begin position="24"/>
        <end position="37"/>
    </location>
</feature>
<keyword evidence="9" id="KW-1185">Reference proteome</keyword>
<comment type="subcellular location">
    <subcellularLocation>
        <location evidence="1">Nucleus</location>
    </subcellularLocation>
</comment>
<keyword evidence="5" id="KW-0539">Nucleus</keyword>
<dbReference type="VEuPathDB" id="FungiDB:A1O9_04550"/>
<reference evidence="8 9" key="1">
    <citation type="submission" date="2013-03" db="EMBL/GenBank/DDBJ databases">
        <title>The Genome Sequence of Exophiala aquamarina CBS 119918.</title>
        <authorList>
            <consortium name="The Broad Institute Genomics Platform"/>
            <person name="Cuomo C."/>
            <person name="de Hoog S."/>
            <person name="Gorbushina A."/>
            <person name="Walker B."/>
            <person name="Young S.K."/>
            <person name="Zeng Q."/>
            <person name="Gargeya S."/>
            <person name="Fitzgerald M."/>
            <person name="Haas B."/>
            <person name="Abouelleil A."/>
            <person name="Allen A.W."/>
            <person name="Alvarado L."/>
            <person name="Arachchi H.M."/>
            <person name="Berlin A.M."/>
            <person name="Chapman S.B."/>
            <person name="Gainer-Dewar J."/>
            <person name="Goldberg J."/>
            <person name="Griggs A."/>
            <person name="Gujja S."/>
            <person name="Hansen M."/>
            <person name="Howarth C."/>
            <person name="Imamovic A."/>
            <person name="Ireland A."/>
            <person name="Larimer J."/>
            <person name="McCowan C."/>
            <person name="Murphy C."/>
            <person name="Pearson M."/>
            <person name="Poon T.W."/>
            <person name="Priest M."/>
            <person name="Roberts A."/>
            <person name="Saif S."/>
            <person name="Shea T."/>
            <person name="Sisk P."/>
            <person name="Sykes S."/>
            <person name="Wortman J."/>
            <person name="Nusbaum C."/>
            <person name="Birren B."/>
        </authorList>
    </citation>
    <scope>NUCLEOTIDE SEQUENCE [LARGE SCALE GENOMIC DNA]</scope>
    <source>
        <strain evidence="8 9">CBS 119918</strain>
    </source>
</reference>
<name>A0A072PHW3_9EURO</name>
<keyword evidence="4" id="KW-0804">Transcription</keyword>
<dbReference type="STRING" id="1182545.A0A072PHW3"/>
<dbReference type="AlphaFoldDB" id="A0A072PHW3"/>
<evidence type="ECO:0000256" key="5">
    <source>
        <dbReference type="ARBA" id="ARBA00023242"/>
    </source>
</evidence>
<evidence type="ECO:0000313" key="9">
    <source>
        <dbReference type="Proteomes" id="UP000027920"/>
    </source>
</evidence>
<sequence>MGAVNLLVERQSERSFDSRTHPFPSSSTGSPSTRLLSQPADDDDVASRVLHFDPLQRPHPPSAVLDKLVNVYQERVHCQPIQLFDIESLRSEVGSFSTVLLRSFLALTSKYSDDDFFKDSKAAAVEFYMQSSRDLLFARIGEPTASGSVELLQAFCLLNLCDIADSKKIRAWLTTGIAVRLAISTNVLTCGSGRTPSKKPEALQRCCWSLFVLDKIYNSSFQTLPAIPEEAVLPEKPPSPLTPHTVSEESSEVRRLQQNAGQVDDGVTSYSLQLLSTWGHLMVYLKNIRQGQLEDAWEPNSTYHQIKSLVFRFETVLPEDHRFRNARFLEKTESERARERSYWAAWISMQMVYHVIQCILHHPFLHLAEIHRKQKLRSPSFLQHATDQAILHSAWVIRILDLCMDHNFPVYDPFVGHLAAMTASVLFFLRFSRDGSLATKAAKDFEVCRRFVDNMAGENPHLQHTRSKLTKLAQSTTQLVQPPKVETSLLWDLLDYAASSTPSENTDSSSAVELNVNTQFLSSPQGNTPRPVEVSASQEQTGMEVSMTDLWDDPSLSFDLLDFSTLPDVSTLTMPREFWTNGHL</sequence>
<evidence type="ECO:0000256" key="6">
    <source>
        <dbReference type="SAM" id="MobiDB-lite"/>
    </source>
</evidence>
<keyword evidence="3" id="KW-0805">Transcription regulation</keyword>
<keyword evidence="2" id="KW-0479">Metal-binding</keyword>
<dbReference type="RefSeq" id="XP_013262294.1">
    <property type="nucleotide sequence ID" value="XM_013406840.1"/>
</dbReference>
<evidence type="ECO:0000259" key="7">
    <source>
        <dbReference type="SMART" id="SM00906"/>
    </source>
</evidence>
<dbReference type="PANTHER" id="PTHR47338:SF9">
    <property type="entry name" value="ZN(II)2CYS6 TRANSCRIPTION FACTOR (EUROFUNG)"/>
    <property type="match status" value="1"/>
</dbReference>
<feature type="region of interest" description="Disordered" evidence="6">
    <location>
        <begin position="520"/>
        <end position="540"/>
    </location>
</feature>
<dbReference type="InterPro" id="IPR007219">
    <property type="entry name" value="XnlR_reg_dom"/>
</dbReference>
<dbReference type="CDD" id="cd12148">
    <property type="entry name" value="fungal_TF_MHR"/>
    <property type="match status" value="1"/>
</dbReference>
<dbReference type="InterPro" id="IPR050815">
    <property type="entry name" value="TF_fung"/>
</dbReference>
<dbReference type="OrthoDB" id="2943660at2759"/>
<evidence type="ECO:0000256" key="2">
    <source>
        <dbReference type="ARBA" id="ARBA00022723"/>
    </source>
</evidence>
<gene>
    <name evidence="8" type="ORF">A1O9_04550</name>
</gene>
<evidence type="ECO:0000256" key="3">
    <source>
        <dbReference type="ARBA" id="ARBA00023015"/>
    </source>
</evidence>
<dbReference type="GO" id="GO:0006351">
    <property type="term" value="P:DNA-templated transcription"/>
    <property type="evidence" value="ECO:0007669"/>
    <property type="project" value="InterPro"/>
</dbReference>
<dbReference type="PANTHER" id="PTHR47338">
    <property type="entry name" value="ZN(II)2CYS6 TRANSCRIPTION FACTOR (EUROFUNG)-RELATED"/>
    <property type="match status" value="1"/>
</dbReference>
<dbReference type="GO" id="GO:0005634">
    <property type="term" value="C:nucleus"/>
    <property type="evidence" value="ECO:0007669"/>
    <property type="project" value="UniProtKB-SubCell"/>
</dbReference>
<dbReference type="HOGENOM" id="CLU_015161_1_0_1"/>
<dbReference type="GO" id="GO:0003677">
    <property type="term" value="F:DNA binding"/>
    <property type="evidence" value="ECO:0007669"/>
    <property type="project" value="InterPro"/>
</dbReference>
<proteinExistence type="predicted"/>
<protein>
    <recommendedName>
        <fullName evidence="7">Xylanolytic transcriptional activator regulatory domain-containing protein</fullName>
    </recommendedName>
</protein>
<feature type="region of interest" description="Disordered" evidence="6">
    <location>
        <begin position="11"/>
        <end position="40"/>
    </location>
</feature>
<evidence type="ECO:0000256" key="4">
    <source>
        <dbReference type="ARBA" id="ARBA00023163"/>
    </source>
</evidence>
<evidence type="ECO:0000256" key="1">
    <source>
        <dbReference type="ARBA" id="ARBA00004123"/>
    </source>
</evidence>
<feature type="domain" description="Xylanolytic transcriptional activator regulatory" evidence="7">
    <location>
        <begin position="171"/>
        <end position="244"/>
    </location>
</feature>
<dbReference type="Pfam" id="PF04082">
    <property type="entry name" value="Fungal_trans"/>
    <property type="match status" value="1"/>
</dbReference>
<dbReference type="GO" id="GO:0000981">
    <property type="term" value="F:DNA-binding transcription factor activity, RNA polymerase II-specific"/>
    <property type="evidence" value="ECO:0007669"/>
    <property type="project" value="InterPro"/>
</dbReference>
<dbReference type="Proteomes" id="UP000027920">
    <property type="component" value="Unassembled WGS sequence"/>
</dbReference>
<feature type="compositionally biased region" description="Basic and acidic residues" evidence="6">
    <location>
        <begin position="11"/>
        <end position="20"/>
    </location>
</feature>
<comment type="caution">
    <text evidence="8">The sequence shown here is derived from an EMBL/GenBank/DDBJ whole genome shotgun (WGS) entry which is preliminary data.</text>
</comment>
<evidence type="ECO:0000313" key="8">
    <source>
        <dbReference type="EMBL" id="KEF59704.1"/>
    </source>
</evidence>